<evidence type="ECO:0000256" key="2">
    <source>
        <dbReference type="SAM" id="SignalP"/>
    </source>
</evidence>
<feature type="signal peptide" evidence="2">
    <location>
        <begin position="1"/>
        <end position="23"/>
    </location>
</feature>
<reference evidence="3" key="1">
    <citation type="submission" date="2021-02" db="EMBL/GenBank/DDBJ databases">
        <title>Skermanella TT6 skin isolate.</title>
        <authorList>
            <person name="Lee K."/>
            <person name="Ganzorig M."/>
        </authorList>
    </citation>
    <scope>NUCLEOTIDE SEQUENCE</scope>
    <source>
        <strain evidence="3">TT6</strain>
    </source>
</reference>
<dbReference type="InterPro" id="IPR012899">
    <property type="entry name" value="LTXXQ"/>
</dbReference>
<evidence type="ECO:0000313" key="3">
    <source>
        <dbReference type="EMBL" id="QQP87397.1"/>
    </source>
</evidence>
<gene>
    <name evidence="3" type="ORF">IGS68_14845</name>
</gene>
<evidence type="ECO:0000256" key="1">
    <source>
        <dbReference type="SAM" id="MobiDB-lite"/>
    </source>
</evidence>
<dbReference type="EMBL" id="CP067420">
    <property type="protein sequence ID" value="QQP87397.1"/>
    <property type="molecule type" value="Genomic_DNA"/>
</dbReference>
<keyword evidence="2" id="KW-0732">Signal</keyword>
<accession>A0ABX7AZV2</accession>
<proteinExistence type="predicted"/>
<dbReference type="Proteomes" id="UP000595197">
    <property type="component" value="Chromosome"/>
</dbReference>
<feature type="chain" id="PRO_5046444563" evidence="2">
    <location>
        <begin position="24"/>
        <end position="183"/>
    </location>
</feature>
<evidence type="ECO:0000313" key="4">
    <source>
        <dbReference type="Proteomes" id="UP000595197"/>
    </source>
</evidence>
<feature type="compositionally biased region" description="Basic and acidic residues" evidence="1">
    <location>
        <begin position="170"/>
        <end position="183"/>
    </location>
</feature>
<keyword evidence="4" id="KW-1185">Reference proteome</keyword>
<feature type="region of interest" description="Disordered" evidence="1">
    <location>
        <begin position="151"/>
        <end position="183"/>
    </location>
</feature>
<sequence length="183" mass="20180">MKRTVLATAVLGTMLAAAVPVFAQGGPEGGPGGPGPRFERMCENLDARVAGMLAFAETRLKITDAQRAAWDNFAQAVKNSEGPMKQRCENPEAFTRPATLPERAQRMEEMMTARLEQVRQIRPALDQLYAGFSDEQKKTADEMMERMMRHGPGGFGEFGHGPRHRHGHGHDHGDGPRGERGRM</sequence>
<organism evidence="3 4">
    <name type="scientific">Skermanella cutis</name>
    <dbReference type="NCBI Taxonomy" id="2775420"/>
    <lineage>
        <taxon>Bacteria</taxon>
        <taxon>Pseudomonadati</taxon>
        <taxon>Pseudomonadota</taxon>
        <taxon>Alphaproteobacteria</taxon>
        <taxon>Rhodospirillales</taxon>
        <taxon>Azospirillaceae</taxon>
        <taxon>Skermanella</taxon>
    </lineage>
</organism>
<dbReference type="Pfam" id="PF07813">
    <property type="entry name" value="LTXXQ"/>
    <property type="match status" value="1"/>
</dbReference>
<dbReference type="RefSeq" id="WP_201070310.1">
    <property type="nucleotide sequence ID" value="NZ_CP067420.1"/>
</dbReference>
<protein>
    <submittedName>
        <fullName evidence="3">Spy/CpxP family protein refolding chaperone</fullName>
    </submittedName>
</protein>
<name>A0ABX7AZV2_9PROT</name>